<organism evidence="1 2">
    <name type="scientific">Puccinia coronata f. sp. avenae</name>
    <dbReference type="NCBI Taxonomy" id="200324"/>
    <lineage>
        <taxon>Eukaryota</taxon>
        <taxon>Fungi</taxon>
        <taxon>Dikarya</taxon>
        <taxon>Basidiomycota</taxon>
        <taxon>Pucciniomycotina</taxon>
        <taxon>Pucciniomycetes</taxon>
        <taxon>Pucciniales</taxon>
        <taxon>Pucciniaceae</taxon>
        <taxon>Puccinia</taxon>
    </lineage>
</organism>
<name>A0A2N5W361_9BASI</name>
<keyword evidence="2" id="KW-1185">Reference proteome</keyword>
<gene>
    <name evidence="1" type="ORF">PCANC_05103</name>
</gene>
<dbReference type="EMBL" id="PGCJ01000018">
    <property type="protein sequence ID" value="PLW56688.1"/>
    <property type="molecule type" value="Genomic_DNA"/>
</dbReference>
<protein>
    <submittedName>
        <fullName evidence="1">Uncharacterized protein</fullName>
    </submittedName>
</protein>
<comment type="caution">
    <text evidence="1">The sequence shown here is derived from an EMBL/GenBank/DDBJ whole genome shotgun (WGS) entry which is preliminary data.</text>
</comment>
<sequence length="55" mass="6204">MGLVNNNEAQFDLKFMTEKHFSEYPAVQKHLRALNPPCQKLSGQSGQAIKQMIAD</sequence>
<evidence type="ECO:0000313" key="2">
    <source>
        <dbReference type="Proteomes" id="UP000235388"/>
    </source>
</evidence>
<reference evidence="1 2" key="1">
    <citation type="submission" date="2017-11" db="EMBL/GenBank/DDBJ databases">
        <title>De novo assembly and phasing of dikaryotic genomes from two isolates of Puccinia coronata f. sp. avenae, the causal agent of oat crown rust.</title>
        <authorList>
            <person name="Miller M.E."/>
            <person name="Zhang Y."/>
            <person name="Omidvar V."/>
            <person name="Sperschneider J."/>
            <person name="Schwessinger B."/>
            <person name="Raley C."/>
            <person name="Palmer J.M."/>
            <person name="Garnica D."/>
            <person name="Upadhyaya N."/>
            <person name="Rathjen J."/>
            <person name="Taylor J.M."/>
            <person name="Park R.F."/>
            <person name="Dodds P.N."/>
            <person name="Hirsch C.D."/>
            <person name="Kianian S.F."/>
            <person name="Figueroa M."/>
        </authorList>
    </citation>
    <scope>NUCLEOTIDE SEQUENCE [LARGE SCALE GENOMIC DNA]</scope>
    <source>
        <strain evidence="1">12NC29</strain>
    </source>
</reference>
<accession>A0A2N5W361</accession>
<dbReference type="AlphaFoldDB" id="A0A2N5W361"/>
<dbReference type="Proteomes" id="UP000235388">
    <property type="component" value="Unassembled WGS sequence"/>
</dbReference>
<proteinExistence type="predicted"/>
<evidence type="ECO:0000313" key="1">
    <source>
        <dbReference type="EMBL" id="PLW56688.1"/>
    </source>
</evidence>